<keyword evidence="1" id="KW-0175">Coiled coil</keyword>
<reference evidence="2 3" key="1">
    <citation type="submission" date="2024-02" db="EMBL/GenBank/DDBJ databases">
        <authorList>
            <person name="Chen Y."/>
            <person name="Shah S."/>
            <person name="Dougan E. K."/>
            <person name="Thang M."/>
            <person name="Chan C."/>
        </authorList>
    </citation>
    <scope>NUCLEOTIDE SEQUENCE [LARGE SCALE GENOMIC DNA]</scope>
</reference>
<feature type="coiled-coil region" evidence="1">
    <location>
        <begin position="374"/>
        <end position="401"/>
    </location>
</feature>
<organism evidence="2 3">
    <name type="scientific">Durusdinium trenchii</name>
    <dbReference type="NCBI Taxonomy" id="1381693"/>
    <lineage>
        <taxon>Eukaryota</taxon>
        <taxon>Sar</taxon>
        <taxon>Alveolata</taxon>
        <taxon>Dinophyceae</taxon>
        <taxon>Suessiales</taxon>
        <taxon>Symbiodiniaceae</taxon>
        <taxon>Durusdinium</taxon>
    </lineage>
</organism>
<gene>
    <name evidence="2" type="ORF">SCF082_LOCUS5805</name>
</gene>
<dbReference type="EMBL" id="CAXAMM010003180">
    <property type="protein sequence ID" value="CAK8998854.1"/>
    <property type="molecule type" value="Genomic_DNA"/>
</dbReference>
<protein>
    <submittedName>
        <fullName evidence="2">Uncharacterized protein</fullName>
    </submittedName>
</protein>
<evidence type="ECO:0000313" key="2">
    <source>
        <dbReference type="EMBL" id="CAK8998854.1"/>
    </source>
</evidence>
<feature type="coiled-coil region" evidence="1">
    <location>
        <begin position="583"/>
        <end position="610"/>
    </location>
</feature>
<evidence type="ECO:0000313" key="3">
    <source>
        <dbReference type="Proteomes" id="UP001642464"/>
    </source>
</evidence>
<comment type="caution">
    <text evidence="2">The sequence shown here is derived from an EMBL/GenBank/DDBJ whole genome shotgun (WGS) entry which is preliminary data.</text>
</comment>
<name>A0ABP0IBS7_9DINO</name>
<accession>A0ABP0IBS7</accession>
<dbReference type="Proteomes" id="UP001642464">
    <property type="component" value="Unassembled WGS sequence"/>
</dbReference>
<proteinExistence type="predicted"/>
<keyword evidence="3" id="KW-1185">Reference proteome</keyword>
<evidence type="ECO:0000256" key="1">
    <source>
        <dbReference type="SAM" id="Coils"/>
    </source>
</evidence>
<sequence length="1050" mass="116786">MMSNFLLSELQKEHQKTQLRLSAVAGSTVDVGQEVANKGSVNGFTLHLRNLMSSRESNPVNPVNDPTAIAQSLDLHCITARENFLGDEHYAISEAVLDEARASHGGNWMVDAHNQFKDTFGEVIELDTIDDDTDAEPDDCRYCQVADTGGWLAKYGTVGAVDKELDKNVPESHKFIEQRNTLIERKNENPNVRLTNPNAFYGLPEESITMNDTKTTGMKGPKTKFLTLASYTKRFGAPSPDIVKTVEYNGVKMQGVDVIMEEDEGVYEYIQENTMSVQRKTQINQPELTLSADQTDMIHQSVLRQFQRAASAPAAGALRLKGPRIETNTSSTGLSEEDSTMLANYNGQLREVGDLAVDRGMDDASFTEWVKDRLAEISELRKNVQDKKKSLKRRKTGQTEEINSCLQNTLDNLSTLTEFLKSFLSSSSSGGRAIEETLEGFLNETDEVYVSSSLGLWERVLRAIAFEDRGLLASQLLQKLVKNLNAAKINQDTLKYLKGFIDTMHEHSDPPMDLDDGDRQDLIVIRQLVDFSTPPQRVLDLVEQYFSKAAAVSRSQNKWLLAPFTAEKGLRVVEAAKENAKGREAQTTILEELNQKMEQINDRNLLDQETKIVEGNQLSFNKQYGEELKATHVSLSNQNVKHLKGADKQRVADLKTTLQTAVKVVMSAFIAYDLVPFLNSLADASSKREADKIEVCLVKDDMCIIQVQNTVEPKQVAALLDFAKKVQSFAVDLKDIMIGKMDAVRSQKSMEAWNKANCDVLKFFPEDSFLKDAIANLSSSTSPLLQSNASGHASTHILKCVEMALKMAERSDDSQIKDTDAEVKAFFQHVEQASLLSSVMDNGDLLRQGLNILSTLLTCDIRYSGLLREAEGNAEGEIEIGEKELKALALGFQLQLLEEKNQKQVDASMRCVLESCPEVDKPNFGKAIGAQITYTVQNTKHLFERLHETVSALAKETISGCPDLTLPTELSDLSDDDLHKVFASSKTVEKTFATDLLQAASDVAIEAQNIIDRVEWYAKKMDGKTVDDFCEGYSDLKARHRACLAWLCLG</sequence>